<accession>A0A5S9F3Y3</accession>
<dbReference type="PROSITE" id="PS51826">
    <property type="entry name" value="PSBD"/>
    <property type="match status" value="1"/>
</dbReference>
<dbReference type="Proteomes" id="UP000326354">
    <property type="component" value="Chromosome"/>
</dbReference>
<evidence type="ECO:0000256" key="7">
    <source>
        <dbReference type="RuleBase" id="RU003423"/>
    </source>
</evidence>
<evidence type="ECO:0000256" key="3">
    <source>
        <dbReference type="ARBA" id="ARBA00011484"/>
    </source>
</evidence>
<dbReference type="AlphaFoldDB" id="A0A5S9F3Y3"/>
<evidence type="ECO:0000256" key="6">
    <source>
        <dbReference type="ARBA" id="ARBA00023315"/>
    </source>
</evidence>
<feature type="compositionally biased region" description="Low complexity" evidence="8">
    <location>
        <begin position="105"/>
        <end position="114"/>
    </location>
</feature>
<dbReference type="PROSITE" id="PS50968">
    <property type="entry name" value="BIOTINYL_LIPOYL"/>
    <property type="match status" value="1"/>
</dbReference>
<dbReference type="OrthoDB" id="9805770at2"/>
<dbReference type="InterPro" id="IPR011053">
    <property type="entry name" value="Single_hybrid_motif"/>
</dbReference>
<comment type="subunit">
    <text evidence="3">Forms a 24-polypeptide structural core with octahedral symmetry.</text>
</comment>
<dbReference type="KEGG" id="uam:UABAM_02994"/>
<reference evidence="11 12" key="1">
    <citation type="submission" date="2019-08" db="EMBL/GenBank/DDBJ databases">
        <title>Complete genome sequence of Candidatus Uab amorphum.</title>
        <authorList>
            <person name="Shiratori T."/>
            <person name="Suzuki S."/>
            <person name="Kakizawa Y."/>
            <person name="Ishida K."/>
        </authorList>
    </citation>
    <scope>NUCLEOTIDE SEQUENCE [LARGE SCALE GENOMIC DNA]</scope>
    <source>
        <strain evidence="11 12">SRT547</strain>
    </source>
</reference>
<evidence type="ECO:0000313" key="12">
    <source>
        <dbReference type="Proteomes" id="UP000326354"/>
    </source>
</evidence>
<feature type="region of interest" description="Disordered" evidence="8">
    <location>
        <begin position="96"/>
        <end position="116"/>
    </location>
</feature>
<dbReference type="InterPro" id="IPR050743">
    <property type="entry name" value="2-oxoacid_DH_E2_comp"/>
</dbReference>
<keyword evidence="5 7" id="KW-0450">Lipoyl</keyword>
<dbReference type="Gene3D" id="2.40.50.100">
    <property type="match status" value="1"/>
</dbReference>
<gene>
    <name evidence="11" type="ORF">UABAM_02994</name>
</gene>
<evidence type="ECO:0000256" key="5">
    <source>
        <dbReference type="ARBA" id="ARBA00022823"/>
    </source>
</evidence>
<evidence type="ECO:0000256" key="4">
    <source>
        <dbReference type="ARBA" id="ARBA00022679"/>
    </source>
</evidence>
<comment type="similarity">
    <text evidence="2 7">Belongs to the 2-oxoacid dehydrogenase family.</text>
</comment>
<dbReference type="PROSITE" id="PS00189">
    <property type="entry name" value="LIPOYL"/>
    <property type="match status" value="1"/>
</dbReference>
<dbReference type="InterPro" id="IPR003016">
    <property type="entry name" value="2-oxoA_DH_lipoyl-BS"/>
</dbReference>
<protein>
    <recommendedName>
        <fullName evidence="7">Dihydrolipoamide acetyltransferase component of pyruvate dehydrogenase complex</fullName>
        <ecNumber evidence="7">2.3.1.-</ecNumber>
    </recommendedName>
</protein>
<dbReference type="Gene3D" id="3.30.559.10">
    <property type="entry name" value="Chloramphenicol acetyltransferase-like domain"/>
    <property type="match status" value="1"/>
</dbReference>
<keyword evidence="11" id="KW-0670">Pyruvate</keyword>
<dbReference type="GO" id="GO:0016407">
    <property type="term" value="F:acetyltransferase activity"/>
    <property type="evidence" value="ECO:0007669"/>
    <property type="project" value="TreeGrafter"/>
</dbReference>
<dbReference type="CDD" id="cd06849">
    <property type="entry name" value="lipoyl_domain"/>
    <property type="match status" value="1"/>
</dbReference>
<dbReference type="GO" id="GO:0031405">
    <property type="term" value="F:lipoic acid binding"/>
    <property type="evidence" value="ECO:0007669"/>
    <property type="project" value="TreeGrafter"/>
</dbReference>
<dbReference type="InterPro" id="IPR036625">
    <property type="entry name" value="E3-bd_dom_sf"/>
</dbReference>
<dbReference type="Pfam" id="PF02817">
    <property type="entry name" value="E3_binding"/>
    <property type="match status" value="1"/>
</dbReference>
<evidence type="ECO:0000259" key="10">
    <source>
        <dbReference type="PROSITE" id="PS51826"/>
    </source>
</evidence>
<dbReference type="Gene3D" id="4.10.320.10">
    <property type="entry name" value="E3-binding domain"/>
    <property type="match status" value="1"/>
</dbReference>
<evidence type="ECO:0000313" key="11">
    <source>
        <dbReference type="EMBL" id="BBM84633.1"/>
    </source>
</evidence>
<dbReference type="Pfam" id="PF00364">
    <property type="entry name" value="Biotin_lipoyl"/>
    <property type="match status" value="1"/>
</dbReference>
<dbReference type="RefSeq" id="WP_151968776.1">
    <property type="nucleotide sequence ID" value="NZ_AP019860.1"/>
</dbReference>
<dbReference type="GO" id="GO:0005737">
    <property type="term" value="C:cytoplasm"/>
    <property type="evidence" value="ECO:0007669"/>
    <property type="project" value="TreeGrafter"/>
</dbReference>
<sequence>MSRTVLVTMPEQEGSKSVVEKWLKAPGDLVGIHEPIVEISTDKVTIEIASPATGELYKIFKEENSEVMPGEKLAEILLFGEPTVRTPTSPLQKIQREFEKKEQQQESQESQDSKTLLSPAVRKLIRKNNIDVSKIHGTGKKGRVTHKDVIAYIKMSETHRIQEPPMRPSETLSTMKSKNVRPTTKLNVQEPPQPSDSKFVPHSPMRKQIANHMVQSMLQTAPHVTAIFEANMTNVIAHRNENKQAFSEQGVKLTFTSYFAMATALAAQAVPEVNSRWHDDRLEIFPHCNVGIATAVDNGLIVPVLKNVQHLSLIGIANELQKITQKAREGNLGGQDIQGGTLTITNHGVSGSLIATPIINQPQSAILGIGKMQKRVVVNEINGQDCIQIQPMIYVTLTIDHRALDGFQANKFLTAFVNILENWQ</sequence>
<keyword evidence="4 7" id="KW-0808">Transferase</keyword>
<dbReference type="EC" id="2.3.1.-" evidence="7"/>
<dbReference type="InterPro" id="IPR004167">
    <property type="entry name" value="PSBD"/>
</dbReference>
<evidence type="ECO:0000256" key="2">
    <source>
        <dbReference type="ARBA" id="ARBA00007317"/>
    </source>
</evidence>
<feature type="domain" description="Peripheral subunit-binding (PSBD)" evidence="10">
    <location>
        <begin position="116"/>
        <end position="153"/>
    </location>
</feature>
<dbReference type="PANTHER" id="PTHR43178:SF5">
    <property type="entry name" value="LIPOAMIDE ACYLTRANSFERASE COMPONENT OF BRANCHED-CHAIN ALPHA-KETO ACID DEHYDROGENASE COMPLEX, MITOCHONDRIAL"/>
    <property type="match status" value="1"/>
</dbReference>
<feature type="domain" description="Lipoyl-binding" evidence="9">
    <location>
        <begin position="4"/>
        <end position="77"/>
    </location>
</feature>
<proteinExistence type="inferred from homology"/>
<evidence type="ECO:0000259" key="9">
    <source>
        <dbReference type="PROSITE" id="PS50968"/>
    </source>
</evidence>
<dbReference type="PANTHER" id="PTHR43178">
    <property type="entry name" value="DIHYDROLIPOAMIDE ACETYLTRANSFERASE COMPONENT OF PYRUVATE DEHYDROGENASE COMPLEX"/>
    <property type="match status" value="1"/>
</dbReference>
<evidence type="ECO:0000256" key="1">
    <source>
        <dbReference type="ARBA" id="ARBA00001938"/>
    </source>
</evidence>
<dbReference type="Pfam" id="PF00198">
    <property type="entry name" value="2-oxoacid_dh"/>
    <property type="match status" value="1"/>
</dbReference>
<keyword evidence="6 7" id="KW-0012">Acyltransferase</keyword>
<dbReference type="InterPro" id="IPR000089">
    <property type="entry name" value="Biotin_lipoyl"/>
</dbReference>
<comment type="cofactor">
    <cofactor evidence="1 7">
        <name>(R)-lipoate</name>
        <dbReference type="ChEBI" id="CHEBI:83088"/>
    </cofactor>
</comment>
<name>A0A5S9F3Y3_UABAM</name>
<keyword evidence="12" id="KW-1185">Reference proteome</keyword>
<dbReference type="EMBL" id="AP019860">
    <property type="protein sequence ID" value="BBM84633.1"/>
    <property type="molecule type" value="Genomic_DNA"/>
</dbReference>
<dbReference type="InterPro" id="IPR023213">
    <property type="entry name" value="CAT-like_dom_sf"/>
</dbReference>
<dbReference type="SUPFAM" id="SSF51230">
    <property type="entry name" value="Single hybrid motif"/>
    <property type="match status" value="1"/>
</dbReference>
<evidence type="ECO:0000256" key="8">
    <source>
        <dbReference type="SAM" id="MobiDB-lite"/>
    </source>
</evidence>
<dbReference type="SUPFAM" id="SSF47005">
    <property type="entry name" value="Peripheral subunit-binding domain of 2-oxo acid dehydrogenase complex"/>
    <property type="match status" value="1"/>
</dbReference>
<dbReference type="InterPro" id="IPR001078">
    <property type="entry name" value="2-oxoacid_DH_actylTfrase"/>
</dbReference>
<organism evidence="11 12">
    <name type="scientific">Uabimicrobium amorphum</name>
    <dbReference type="NCBI Taxonomy" id="2596890"/>
    <lineage>
        <taxon>Bacteria</taxon>
        <taxon>Pseudomonadati</taxon>
        <taxon>Planctomycetota</taxon>
        <taxon>Candidatus Uabimicrobiia</taxon>
        <taxon>Candidatus Uabimicrobiales</taxon>
        <taxon>Candidatus Uabimicrobiaceae</taxon>
        <taxon>Candidatus Uabimicrobium</taxon>
    </lineage>
</organism>
<dbReference type="SUPFAM" id="SSF52777">
    <property type="entry name" value="CoA-dependent acyltransferases"/>
    <property type="match status" value="1"/>
</dbReference>